<reference evidence="2" key="1">
    <citation type="submission" date="2010-08" db="EMBL/GenBank/DDBJ databases">
        <authorList>
            <consortium name="Caenorhabditis japonica Sequencing Consortium"/>
            <person name="Wilson R.K."/>
        </authorList>
    </citation>
    <scope>NUCLEOTIDE SEQUENCE [LARGE SCALE GENOMIC DNA]</scope>
    <source>
        <strain evidence="2">DF5081</strain>
    </source>
</reference>
<keyword evidence="2" id="KW-1185">Reference proteome</keyword>
<proteinExistence type="predicted"/>
<evidence type="ECO:0000313" key="2">
    <source>
        <dbReference type="Proteomes" id="UP000005237"/>
    </source>
</evidence>
<accession>A0A8R1IHU7</accession>
<sequence>MPQVSYHKAVSAPFGACEEQRLLPILNRMTLLWSLSPSNVLFYFLSPQPILVWCELVQSRVLFSISVRVGGGQEVSK</sequence>
<dbReference type="EnsemblMetazoa" id="CJA36485.1">
    <property type="protein sequence ID" value="CJA36485.1"/>
    <property type="gene ID" value="WBGene00212332"/>
</dbReference>
<reference evidence="1" key="2">
    <citation type="submission" date="2022-06" db="UniProtKB">
        <authorList>
            <consortium name="EnsemblMetazoa"/>
        </authorList>
    </citation>
    <scope>IDENTIFICATION</scope>
    <source>
        <strain evidence="1">DF5081</strain>
    </source>
</reference>
<organism evidence="1 2">
    <name type="scientific">Caenorhabditis japonica</name>
    <dbReference type="NCBI Taxonomy" id="281687"/>
    <lineage>
        <taxon>Eukaryota</taxon>
        <taxon>Metazoa</taxon>
        <taxon>Ecdysozoa</taxon>
        <taxon>Nematoda</taxon>
        <taxon>Chromadorea</taxon>
        <taxon>Rhabditida</taxon>
        <taxon>Rhabditina</taxon>
        <taxon>Rhabditomorpha</taxon>
        <taxon>Rhabditoidea</taxon>
        <taxon>Rhabditidae</taxon>
        <taxon>Peloderinae</taxon>
        <taxon>Caenorhabditis</taxon>
    </lineage>
</organism>
<evidence type="ECO:0000313" key="1">
    <source>
        <dbReference type="EnsemblMetazoa" id="CJA36485.1"/>
    </source>
</evidence>
<protein>
    <submittedName>
        <fullName evidence="1">Uncharacterized protein</fullName>
    </submittedName>
</protein>
<dbReference type="Proteomes" id="UP000005237">
    <property type="component" value="Unassembled WGS sequence"/>
</dbReference>
<dbReference type="AlphaFoldDB" id="A0A8R1IHU7"/>
<name>A0A8R1IHU7_CAEJA</name>